<comment type="caution">
    <text evidence="1">The sequence shown here is derived from an EMBL/GenBank/DDBJ whole genome shotgun (WGS) entry which is preliminary data.</text>
</comment>
<dbReference type="AlphaFoldDB" id="A0A813KFP9"/>
<name>A0A813KFP9_POLGL</name>
<dbReference type="Proteomes" id="UP000626109">
    <property type="component" value="Unassembled WGS sequence"/>
</dbReference>
<protein>
    <submittedName>
        <fullName evidence="1">Uncharacterized protein</fullName>
    </submittedName>
</protein>
<dbReference type="EMBL" id="CAJNNW010029180">
    <property type="protein sequence ID" value="CAE8699345.1"/>
    <property type="molecule type" value="Genomic_DNA"/>
</dbReference>
<proteinExistence type="predicted"/>
<organism evidence="1 2">
    <name type="scientific">Polarella glacialis</name>
    <name type="common">Dinoflagellate</name>
    <dbReference type="NCBI Taxonomy" id="89957"/>
    <lineage>
        <taxon>Eukaryota</taxon>
        <taxon>Sar</taxon>
        <taxon>Alveolata</taxon>
        <taxon>Dinophyceae</taxon>
        <taxon>Suessiales</taxon>
        <taxon>Suessiaceae</taxon>
        <taxon>Polarella</taxon>
    </lineage>
</organism>
<evidence type="ECO:0000313" key="1">
    <source>
        <dbReference type="EMBL" id="CAE8699345.1"/>
    </source>
</evidence>
<accession>A0A813KFP9</accession>
<sequence length="160" mass="17767">MEYCMQHGLQQSPAYPEQVIIFSKNGGQGTSRPWCGPANAAPGCQVDLISEVAELYQILSPTWACRARDSSETACSTCSSDQRETAGTMVGHSYEHYKPHAKTRPPSPFSGASFLREVQVGQQRTKQEDSLDRWKLLMMTSAQTQVERLLSESAPAFYED</sequence>
<evidence type="ECO:0000313" key="2">
    <source>
        <dbReference type="Proteomes" id="UP000626109"/>
    </source>
</evidence>
<gene>
    <name evidence="1" type="ORF">PGLA2088_LOCUS31126</name>
</gene>
<reference evidence="1" key="1">
    <citation type="submission" date="2021-02" db="EMBL/GenBank/DDBJ databases">
        <authorList>
            <person name="Dougan E. K."/>
            <person name="Rhodes N."/>
            <person name="Thang M."/>
            <person name="Chan C."/>
        </authorList>
    </citation>
    <scope>NUCLEOTIDE SEQUENCE</scope>
</reference>